<evidence type="ECO:0000256" key="4">
    <source>
        <dbReference type="ARBA" id="ARBA00022989"/>
    </source>
</evidence>
<gene>
    <name evidence="8" type="ORF">E2C06_17875</name>
</gene>
<comment type="subcellular location">
    <subcellularLocation>
        <location evidence="1">Membrane</location>
        <topology evidence="1">Single-pass membrane protein</topology>
    </subcellularLocation>
</comment>
<feature type="region of interest" description="Disordered" evidence="6">
    <location>
        <begin position="50"/>
        <end position="111"/>
    </location>
</feature>
<dbReference type="CDD" id="cd16429">
    <property type="entry name" value="VirB10"/>
    <property type="match status" value="1"/>
</dbReference>
<name>A0A4R5QEY1_9PROT</name>
<sequence length="429" mass="44342">MSDSQQQTPVILTAAPRGTRRLGSIPTYGLLALGGALAVGAVLILHNARDNSATSGGDTKPVASGSTSALAGMPPQGEIPATRLAAARAPAPNVTPTREATAAPATTLAPAPAAVEDDIRAQALRQQWQQYYQQISQVREQRRQAAVDALRGDTSIVMAEGNTRQSGGNADIAAARAELQQAQAAAAAGVGGGGGQQVSRTPRPGSLYEGPSDPSRDYLNAGVTPPISRYEVKAGDPILIRFTSGVSNEAPGQWTAMVAKPVFDHATGLHTLIPAGTRVVGTYDQMMTVGSERLPGGATRLIFPGEGGGSLDLGSMPVGDQAGYSGMRDEVNHHYGRLILNTVLIGLAGAGAQLTQPHGSSSYGHGIDASQILAAQLGLQFGQVGAEYARRQLQNKPTHTIRPGWTGTIQVTQDVAFAGEWVEGVGFVP</sequence>
<accession>A0A4R5QEY1</accession>
<keyword evidence="5 7" id="KW-0472">Membrane</keyword>
<comment type="caution">
    <text evidence="8">The sequence shown here is derived from an EMBL/GenBank/DDBJ whole genome shotgun (WGS) entry which is preliminary data.</text>
</comment>
<evidence type="ECO:0000256" key="3">
    <source>
        <dbReference type="ARBA" id="ARBA00022692"/>
    </source>
</evidence>
<dbReference type="Pfam" id="PF03743">
    <property type="entry name" value="TrbI"/>
    <property type="match status" value="1"/>
</dbReference>
<evidence type="ECO:0000256" key="2">
    <source>
        <dbReference type="ARBA" id="ARBA00010265"/>
    </source>
</evidence>
<protein>
    <submittedName>
        <fullName evidence="8">TrbI/VirB10 family protein</fullName>
    </submittedName>
</protein>
<reference evidence="8 9" key="1">
    <citation type="journal article" date="2016" name="J. Microbiol.">
        <title>Dankookia rubra gen. nov., sp. nov., an alphaproteobacterium isolated from sediment of a shallow stream.</title>
        <authorList>
            <person name="Kim W.H."/>
            <person name="Kim D.H."/>
            <person name="Kang K."/>
            <person name="Ahn T.Y."/>
        </authorList>
    </citation>
    <scope>NUCLEOTIDE SEQUENCE [LARGE SCALE GENOMIC DNA]</scope>
    <source>
        <strain evidence="8 9">JCM30602</strain>
    </source>
</reference>
<dbReference type="Gene3D" id="2.40.128.260">
    <property type="entry name" value="Type IV secretion system, VirB10/TraB/TrbI"/>
    <property type="match status" value="1"/>
</dbReference>
<evidence type="ECO:0000256" key="5">
    <source>
        <dbReference type="ARBA" id="ARBA00023136"/>
    </source>
</evidence>
<keyword evidence="3 7" id="KW-0812">Transmembrane</keyword>
<evidence type="ECO:0000313" key="8">
    <source>
        <dbReference type="EMBL" id="TDH61239.1"/>
    </source>
</evidence>
<dbReference type="AlphaFoldDB" id="A0A4R5QEY1"/>
<organism evidence="8 9">
    <name type="scientific">Dankookia rubra</name>
    <dbReference type="NCBI Taxonomy" id="1442381"/>
    <lineage>
        <taxon>Bacteria</taxon>
        <taxon>Pseudomonadati</taxon>
        <taxon>Pseudomonadota</taxon>
        <taxon>Alphaproteobacteria</taxon>
        <taxon>Acetobacterales</taxon>
        <taxon>Roseomonadaceae</taxon>
        <taxon>Dankookia</taxon>
    </lineage>
</organism>
<keyword evidence="4 7" id="KW-1133">Transmembrane helix</keyword>
<feature type="transmembrane region" description="Helical" evidence="7">
    <location>
        <begin position="25"/>
        <end position="45"/>
    </location>
</feature>
<dbReference type="EMBL" id="SMSJ01000024">
    <property type="protein sequence ID" value="TDH61239.1"/>
    <property type="molecule type" value="Genomic_DNA"/>
</dbReference>
<dbReference type="InterPro" id="IPR042217">
    <property type="entry name" value="T4SS_VirB10/TrbI"/>
</dbReference>
<proteinExistence type="inferred from homology"/>
<evidence type="ECO:0000256" key="7">
    <source>
        <dbReference type="SAM" id="Phobius"/>
    </source>
</evidence>
<keyword evidence="9" id="KW-1185">Reference proteome</keyword>
<dbReference type="InterPro" id="IPR005498">
    <property type="entry name" value="T4SS_VirB10/TraB/TrbI"/>
</dbReference>
<feature type="compositionally biased region" description="Low complexity" evidence="6">
    <location>
        <begin position="80"/>
        <end position="111"/>
    </location>
</feature>
<dbReference type="OrthoDB" id="9807354at2"/>
<evidence type="ECO:0000313" key="9">
    <source>
        <dbReference type="Proteomes" id="UP000295096"/>
    </source>
</evidence>
<comment type="similarity">
    <text evidence="2">Belongs to the TrbI/VirB10 family.</text>
</comment>
<feature type="region of interest" description="Disordered" evidence="6">
    <location>
        <begin position="188"/>
        <end position="217"/>
    </location>
</feature>
<dbReference type="GO" id="GO:0016020">
    <property type="term" value="C:membrane"/>
    <property type="evidence" value="ECO:0007669"/>
    <property type="project" value="UniProtKB-SubCell"/>
</dbReference>
<evidence type="ECO:0000256" key="1">
    <source>
        <dbReference type="ARBA" id="ARBA00004167"/>
    </source>
</evidence>
<dbReference type="Proteomes" id="UP000295096">
    <property type="component" value="Unassembled WGS sequence"/>
</dbReference>
<evidence type="ECO:0000256" key="6">
    <source>
        <dbReference type="SAM" id="MobiDB-lite"/>
    </source>
</evidence>